<keyword evidence="1" id="KW-1133">Transmembrane helix</keyword>
<feature type="transmembrane region" description="Helical" evidence="1">
    <location>
        <begin position="69"/>
        <end position="88"/>
    </location>
</feature>
<dbReference type="HOGENOM" id="CLU_1860039_0_0_1"/>
<feature type="non-terminal residue" evidence="2">
    <location>
        <position position="123"/>
    </location>
</feature>
<dbReference type="AlphaFoldDB" id="A0A0D0CCA0"/>
<organism evidence="2 3">
    <name type="scientific">Paxillus rubicundulus Ve08.2h10</name>
    <dbReference type="NCBI Taxonomy" id="930991"/>
    <lineage>
        <taxon>Eukaryota</taxon>
        <taxon>Fungi</taxon>
        <taxon>Dikarya</taxon>
        <taxon>Basidiomycota</taxon>
        <taxon>Agaricomycotina</taxon>
        <taxon>Agaricomycetes</taxon>
        <taxon>Agaricomycetidae</taxon>
        <taxon>Boletales</taxon>
        <taxon>Paxilineae</taxon>
        <taxon>Paxillaceae</taxon>
        <taxon>Paxillus</taxon>
    </lineage>
</organism>
<dbReference type="EMBL" id="KN830086">
    <property type="protein sequence ID" value="KIK73118.1"/>
    <property type="molecule type" value="Genomic_DNA"/>
</dbReference>
<dbReference type="InParanoid" id="A0A0D0CCA0"/>
<accession>A0A0D0CCA0</accession>
<gene>
    <name evidence="2" type="ORF">PAXRUDRAFT_57192</name>
</gene>
<name>A0A0D0CCA0_9AGAM</name>
<dbReference type="Proteomes" id="UP000054538">
    <property type="component" value="Unassembled WGS sequence"/>
</dbReference>
<sequence length="123" mass="13894">MQGLEVPPELPLCLTDLISDYMLDRLSDYMQLDPNVAPSIPSLFIPVDAMQQADRFTKMLALAYKNPSGYLIGFAMIVLLTNPVIININAKCLQEGLNAHNYGMNEKQKVDLLHHFNMYKILP</sequence>
<evidence type="ECO:0000313" key="2">
    <source>
        <dbReference type="EMBL" id="KIK73118.1"/>
    </source>
</evidence>
<evidence type="ECO:0000313" key="3">
    <source>
        <dbReference type="Proteomes" id="UP000054538"/>
    </source>
</evidence>
<reference evidence="3" key="2">
    <citation type="submission" date="2015-01" db="EMBL/GenBank/DDBJ databases">
        <title>Evolutionary Origins and Diversification of the Mycorrhizal Mutualists.</title>
        <authorList>
            <consortium name="DOE Joint Genome Institute"/>
            <consortium name="Mycorrhizal Genomics Consortium"/>
            <person name="Kohler A."/>
            <person name="Kuo A."/>
            <person name="Nagy L.G."/>
            <person name="Floudas D."/>
            <person name="Copeland A."/>
            <person name="Barry K.W."/>
            <person name="Cichocki N."/>
            <person name="Veneault-Fourrey C."/>
            <person name="LaButti K."/>
            <person name="Lindquist E.A."/>
            <person name="Lipzen A."/>
            <person name="Lundell T."/>
            <person name="Morin E."/>
            <person name="Murat C."/>
            <person name="Riley R."/>
            <person name="Ohm R."/>
            <person name="Sun H."/>
            <person name="Tunlid A."/>
            <person name="Henrissat B."/>
            <person name="Grigoriev I.V."/>
            <person name="Hibbett D.S."/>
            <person name="Martin F."/>
        </authorList>
    </citation>
    <scope>NUCLEOTIDE SEQUENCE [LARGE SCALE GENOMIC DNA]</scope>
    <source>
        <strain evidence="3">Ve08.2h10</strain>
    </source>
</reference>
<proteinExistence type="predicted"/>
<evidence type="ECO:0000256" key="1">
    <source>
        <dbReference type="SAM" id="Phobius"/>
    </source>
</evidence>
<keyword evidence="3" id="KW-1185">Reference proteome</keyword>
<keyword evidence="1" id="KW-0472">Membrane</keyword>
<keyword evidence="1" id="KW-0812">Transmembrane</keyword>
<protein>
    <submittedName>
        <fullName evidence="2">Uncharacterized protein</fullName>
    </submittedName>
</protein>
<reference evidence="2 3" key="1">
    <citation type="submission" date="2014-04" db="EMBL/GenBank/DDBJ databases">
        <authorList>
            <consortium name="DOE Joint Genome Institute"/>
            <person name="Kuo A."/>
            <person name="Kohler A."/>
            <person name="Jargeat P."/>
            <person name="Nagy L.G."/>
            <person name="Floudas D."/>
            <person name="Copeland A."/>
            <person name="Barry K.W."/>
            <person name="Cichocki N."/>
            <person name="Veneault-Fourrey C."/>
            <person name="LaButti K."/>
            <person name="Lindquist E.A."/>
            <person name="Lipzen A."/>
            <person name="Lundell T."/>
            <person name="Morin E."/>
            <person name="Murat C."/>
            <person name="Sun H."/>
            <person name="Tunlid A."/>
            <person name="Henrissat B."/>
            <person name="Grigoriev I.V."/>
            <person name="Hibbett D.S."/>
            <person name="Martin F."/>
            <person name="Nordberg H.P."/>
            <person name="Cantor M.N."/>
            <person name="Hua S.X."/>
        </authorList>
    </citation>
    <scope>NUCLEOTIDE SEQUENCE [LARGE SCALE GENOMIC DNA]</scope>
    <source>
        <strain evidence="2 3">Ve08.2h10</strain>
    </source>
</reference>